<feature type="transmembrane region" description="Helical" evidence="1">
    <location>
        <begin position="435"/>
        <end position="453"/>
    </location>
</feature>
<feature type="transmembrane region" description="Helical" evidence="1">
    <location>
        <begin position="498"/>
        <end position="517"/>
    </location>
</feature>
<reference evidence="3" key="1">
    <citation type="journal article" date="2019" name="Int. J. Syst. Evol. Microbiol.">
        <title>The Global Catalogue of Microorganisms (GCM) 10K type strain sequencing project: providing services to taxonomists for standard genome sequencing and annotation.</title>
        <authorList>
            <consortium name="The Broad Institute Genomics Platform"/>
            <consortium name="The Broad Institute Genome Sequencing Center for Infectious Disease"/>
            <person name="Wu L."/>
            <person name="Ma J."/>
        </authorList>
    </citation>
    <scope>NUCLEOTIDE SEQUENCE [LARGE SCALE GENOMIC DNA]</scope>
    <source>
        <strain evidence="3">CCUG 54822</strain>
    </source>
</reference>
<dbReference type="EMBL" id="JBHTNH010000006">
    <property type="protein sequence ID" value="MFD1361079.1"/>
    <property type="molecule type" value="Genomic_DNA"/>
</dbReference>
<keyword evidence="1" id="KW-1133">Transmembrane helix</keyword>
<evidence type="ECO:0000313" key="2">
    <source>
        <dbReference type="EMBL" id="MFD1361079.1"/>
    </source>
</evidence>
<feature type="transmembrane region" description="Helical" evidence="1">
    <location>
        <begin position="94"/>
        <end position="118"/>
    </location>
</feature>
<feature type="transmembrane region" description="Helical" evidence="1">
    <location>
        <begin position="269"/>
        <end position="290"/>
    </location>
</feature>
<feature type="transmembrane region" description="Helical" evidence="1">
    <location>
        <begin position="68"/>
        <end position="88"/>
    </location>
</feature>
<feature type="transmembrane region" description="Helical" evidence="1">
    <location>
        <begin position="459"/>
        <end position="477"/>
    </location>
</feature>
<evidence type="ECO:0000256" key="1">
    <source>
        <dbReference type="SAM" id="Phobius"/>
    </source>
</evidence>
<feature type="transmembrane region" description="Helical" evidence="1">
    <location>
        <begin position="382"/>
        <end position="400"/>
    </location>
</feature>
<accession>A0ABW3ZS40</accession>
<feature type="transmembrane region" description="Helical" evidence="1">
    <location>
        <begin position="350"/>
        <end position="370"/>
    </location>
</feature>
<keyword evidence="1" id="KW-0812">Transmembrane</keyword>
<comment type="caution">
    <text evidence="2">The sequence shown here is derived from an EMBL/GenBank/DDBJ whole genome shotgun (WGS) entry which is preliminary data.</text>
</comment>
<feature type="transmembrane region" description="Helical" evidence="1">
    <location>
        <begin position="169"/>
        <end position="195"/>
    </location>
</feature>
<evidence type="ECO:0000313" key="3">
    <source>
        <dbReference type="Proteomes" id="UP001597178"/>
    </source>
</evidence>
<sequence>MGKIVMDDFRSLKCLDRFQFLFKRFGIDYADLRKILQLKLTMDQRRVPTIFNMNGAKKKEGNQFLKSLWLYGLYGLILIPFLFFGDHYMLQMSLMFGIMMFFLMTSMISDFTSVLLDVRDKNIIGTKPVSKKTISAAKMVHVSIYMSLLTGAFLAIPFIVMIVTKGVLFSLLFLGLLLLNVIFIIALTALVYIVTLTFFNGERLKDIINYVQILLSVGIVVGYQLLARSFEVVDLTVSYTFSWWHLLLPPIWFGAPFEWLLGQNMSGGIIILSLAAFIVPVISIILYARLMPAFERNLEKLLSHSGTNKKKMFRPDNLFARFVCFDREERAFFRFASLMMKKEREFKLKVYPVLGMAFIFPFIFLFNSFSDGSFSEVGQGKTYLTIYFSSIMIPSIIHMLKYSENYNGAWILRATPIEDPISLHRGTIKAFLVKLYLPIFMVLSVVFTVIFSVRIIPDLITVFLAACLHTIISYKLLNDETYPFSQSFEFAQDTNTGVNILLMLFAGLFALIHFLVLSISFGIYVYLGILLLVTVVSWLVVFRKTGGSRGEKQA</sequence>
<feature type="transmembrane region" description="Helical" evidence="1">
    <location>
        <begin position="139"/>
        <end position="163"/>
    </location>
</feature>
<keyword evidence="3" id="KW-1185">Reference proteome</keyword>
<organism evidence="2 3">
    <name type="scientific">Lentibacillus salinarum</name>
    <dbReference type="NCBI Taxonomy" id="446820"/>
    <lineage>
        <taxon>Bacteria</taxon>
        <taxon>Bacillati</taxon>
        <taxon>Bacillota</taxon>
        <taxon>Bacilli</taxon>
        <taxon>Bacillales</taxon>
        <taxon>Bacillaceae</taxon>
        <taxon>Lentibacillus</taxon>
    </lineage>
</organism>
<keyword evidence="1" id="KW-0472">Membrane</keyword>
<dbReference type="Proteomes" id="UP001597178">
    <property type="component" value="Unassembled WGS sequence"/>
</dbReference>
<gene>
    <name evidence="2" type="ORF">ACFQ4A_05265</name>
</gene>
<evidence type="ECO:0008006" key="4">
    <source>
        <dbReference type="Google" id="ProtNLM"/>
    </source>
</evidence>
<feature type="transmembrane region" description="Helical" evidence="1">
    <location>
        <begin position="207"/>
        <end position="226"/>
    </location>
</feature>
<feature type="transmembrane region" description="Helical" evidence="1">
    <location>
        <begin position="523"/>
        <end position="542"/>
    </location>
</feature>
<proteinExistence type="predicted"/>
<protein>
    <recommendedName>
        <fullName evidence="4">ABC transporter permease</fullName>
    </recommendedName>
</protein>
<name>A0ABW3ZS40_9BACI</name>